<dbReference type="Pfam" id="PF02502">
    <property type="entry name" value="LacAB_rpiB"/>
    <property type="match status" value="1"/>
</dbReference>
<feature type="region of interest" description="Disordered" evidence="2">
    <location>
        <begin position="65"/>
        <end position="121"/>
    </location>
</feature>
<protein>
    <submittedName>
        <fullName evidence="3">Uncharacterized protein</fullName>
    </submittedName>
</protein>
<evidence type="ECO:0000256" key="2">
    <source>
        <dbReference type="SAM" id="MobiDB-lite"/>
    </source>
</evidence>
<gene>
    <name evidence="3" type="ORF">ABT317_00355</name>
</gene>
<organism evidence="3 4">
    <name type="scientific">Streptomyces carpinensis</name>
    <dbReference type="NCBI Taxonomy" id="66369"/>
    <lineage>
        <taxon>Bacteria</taxon>
        <taxon>Bacillati</taxon>
        <taxon>Actinomycetota</taxon>
        <taxon>Actinomycetes</taxon>
        <taxon>Kitasatosporales</taxon>
        <taxon>Streptomycetaceae</taxon>
        <taxon>Streptomyces</taxon>
    </lineage>
</organism>
<dbReference type="Proteomes" id="UP001458415">
    <property type="component" value="Unassembled WGS sequence"/>
</dbReference>
<comment type="similarity">
    <text evidence="1">Belongs to the LacAB/RpiB family.</text>
</comment>
<comment type="caution">
    <text evidence="3">The sequence shown here is derived from an EMBL/GenBank/DDBJ whole genome shotgun (WGS) entry which is preliminary data.</text>
</comment>
<evidence type="ECO:0000313" key="4">
    <source>
        <dbReference type="Proteomes" id="UP001458415"/>
    </source>
</evidence>
<reference evidence="3 4" key="1">
    <citation type="submission" date="2024-06" db="EMBL/GenBank/DDBJ databases">
        <title>The Natural Products Discovery Center: Release of the First 8490 Sequenced Strains for Exploring Actinobacteria Biosynthetic Diversity.</title>
        <authorList>
            <person name="Kalkreuter E."/>
            <person name="Kautsar S.A."/>
            <person name="Yang D."/>
            <person name="Bader C.D."/>
            <person name="Teijaro C.N."/>
            <person name="Fluegel L."/>
            <person name="Davis C.M."/>
            <person name="Simpson J.R."/>
            <person name="Lauterbach L."/>
            <person name="Steele A.D."/>
            <person name="Gui C."/>
            <person name="Meng S."/>
            <person name="Li G."/>
            <person name="Viehrig K."/>
            <person name="Ye F."/>
            <person name="Su P."/>
            <person name="Kiefer A.F."/>
            <person name="Nichols A."/>
            <person name="Cepeda A.J."/>
            <person name="Yan W."/>
            <person name="Fan B."/>
            <person name="Jiang Y."/>
            <person name="Adhikari A."/>
            <person name="Zheng C.-J."/>
            <person name="Schuster L."/>
            <person name="Cowan T.M."/>
            <person name="Smanski M.J."/>
            <person name="Chevrette M.G."/>
            <person name="De Carvalho L.P.S."/>
            <person name="Shen B."/>
        </authorList>
    </citation>
    <scope>NUCLEOTIDE SEQUENCE [LARGE SCALE GENOMIC DNA]</scope>
    <source>
        <strain evidence="3 4">NPDC000634</strain>
    </source>
</reference>
<accession>A0ABV1VVG3</accession>
<sequence length="121" mass="12977">MAIAADHNGVRPRERHSAWLTAQGRKVDGRGSHSWVEVVDCPPLCADLSRRVADGRVDIGVVLGGRDRARPSPATRSAAPAQLSVAESLAGRPRRSHRGGIASCDGDAERRRIRLTGAERP</sequence>
<dbReference type="Gene3D" id="3.40.1400.10">
    <property type="entry name" value="Sugar-phosphate isomerase, RpiB/LacA/LacB"/>
    <property type="match status" value="1"/>
</dbReference>
<dbReference type="InterPro" id="IPR003500">
    <property type="entry name" value="RpiB_LacA_LacB"/>
</dbReference>
<name>A0ABV1VVG3_9ACTN</name>
<dbReference type="RefSeq" id="WP_425276282.1">
    <property type="nucleotide sequence ID" value="NZ_MUBM01000102.1"/>
</dbReference>
<evidence type="ECO:0000256" key="1">
    <source>
        <dbReference type="ARBA" id="ARBA00008754"/>
    </source>
</evidence>
<dbReference type="InterPro" id="IPR036569">
    <property type="entry name" value="RpiB_LacA_LacB_sf"/>
</dbReference>
<dbReference type="EMBL" id="JBEPCU010000002">
    <property type="protein sequence ID" value="MER6975556.1"/>
    <property type="molecule type" value="Genomic_DNA"/>
</dbReference>
<evidence type="ECO:0000313" key="3">
    <source>
        <dbReference type="EMBL" id="MER6975556.1"/>
    </source>
</evidence>
<dbReference type="SUPFAM" id="SSF89623">
    <property type="entry name" value="Ribose/Galactose isomerase RpiB/AlsB"/>
    <property type="match status" value="1"/>
</dbReference>
<proteinExistence type="inferred from homology"/>
<feature type="compositionally biased region" description="Low complexity" evidence="2">
    <location>
        <begin position="71"/>
        <end position="81"/>
    </location>
</feature>
<keyword evidence="4" id="KW-1185">Reference proteome</keyword>